<organism evidence="1 2">
    <name type="scientific">Bauldia litoralis</name>
    <dbReference type="NCBI Taxonomy" id="665467"/>
    <lineage>
        <taxon>Bacteria</taxon>
        <taxon>Pseudomonadati</taxon>
        <taxon>Pseudomonadota</taxon>
        <taxon>Alphaproteobacteria</taxon>
        <taxon>Hyphomicrobiales</taxon>
        <taxon>Kaistiaceae</taxon>
        <taxon>Bauldia</taxon>
    </lineage>
</organism>
<protein>
    <recommendedName>
        <fullName evidence="3">DUF2794 domain-containing protein</fullName>
    </recommendedName>
</protein>
<keyword evidence="2" id="KW-1185">Reference proteome</keyword>
<dbReference type="EMBL" id="FMXQ01000001">
    <property type="protein sequence ID" value="SDB06511.1"/>
    <property type="molecule type" value="Genomic_DNA"/>
</dbReference>
<dbReference type="OrthoDB" id="7159482at2"/>
<dbReference type="RefSeq" id="WP_090874597.1">
    <property type="nucleotide sequence ID" value="NZ_FMXQ01000001.1"/>
</dbReference>
<dbReference type="STRING" id="665467.SAMN02982931_00485"/>
<sequence>MREVDDDESSSGGASVFALAARTSQRTAPNSLPVSFDRRELNQILRVYGRKVADGGWRDYAIDHLRERAVFSIFRRTSEVPLYQIVKQPKLARRQGAYSLVAASGQILKRGHDLANVLRVIDKPALRVVA</sequence>
<name>A0A1G6ADL7_9HYPH</name>
<evidence type="ECO:0000313" key="1">
    <source>
        <dbReference type="EMBL" id="SDB06511.1"/>
    </source>
</evidence>
<reference evidence="1 2" key="1">
    <citation type="submission" date="2016-10" db="EMBL/GenBank/DDBJ databases">
        <authorList>
            <person name="de Groot N.N."/>
        </authorList>
    </citation>
    <scope>NUCLEOTIDE SEQUENCE [LARGE SCALE GENOMIC DNA]</scope>
    <source>
        <strain evidence="1 2">ATCC 35022</strain>
    </source>
</reference>
<dbReference type="Pfam" id="PF10984">
    <property type="entry name" value="DUF2794"/>
    <property type="match status" value="1"/>
</dbReference>
<dbReference type="AlphaFoldDB" id="A0A1G6ADL7"/>
<proteinExistence type="predicted"/>
<gene>
    <name evidence="1" type="ORF">SAMN02982931_00485</name>
</gene>
<dbReference type="InterPro" id="IPR021252">
    <property type="entry name" value="DUF2794"/>
</dbReference>
<evidence type="ECO:0008006" key="3">
    <source>
        <dbReference type="Google" id="ProtNLM"/>
    </source>
</evidence>
<accession>A0A1G6ADL7</accession>
<evidence type="ECO:0000313" key="2">
    <source>
        <dbReference type="Proteomes" id="UP000199071"/>
    </source>
</evidence>
<dbReference type="Proteomes" id="UP000199071">
    <property type="component" value="Unassembled WGS sequence"/>
</dbReference>